<evidence type="ECO:0000313" key="4">
    <source>
        <dbReference type="Proteomes" id="UP000467700"/>
    </source>
</evidence>
<evidence type="ECO:0000256" key="2">
    <source>
        <dbReference type="SAM" id="Phobius"/>
    </source>
</evidence>
<keyword evidence="2" id="KW-1133">Transmembrane helix</keyword>
<gene>
    <name evidence="3" type="ORF">AAE3_LOCUS7365</name>
</gene>
<feature type="transmembrane region" description="Helical" evidence="2">
    <location>
        <begin position="325"/>
        <end position="346"/>
    </location>
</feature>
<evidence type="ECO:0000313" key="3">
    <source>
        <dbReference type="EMBL" id="CAA7265199.1"/>
    </source>
</evidence>
<proteinExistence type="predicted"/>
<dbReference type="OrthoDB" id="3013353at2759"/>
<comment type="caution">
    <text evidence="3">The sequence shown here is derived from an EMBL/GenBank/DDBJ whole genome shotgun (WGS) entry which is preliminary data.</text>
</comment>
<keyword evidence="2" id="KW-0472">Membrane</keyword>
<dbReference type="EMBL" id="CACVBS010000047">
    <property type="protein sequence ID" value="CAA7265199.1"/>
    <property type="molecule type" value="Genomic_DNA"/>
</dbReference>
<evidence type="ECO:0000256" key="1">
    <source>
        <dbReference type="SAM" id="MobiDB-lite"/>
    </source>
</evidence>
<organism evidence="3 4">
    <name type="scientific">Cyclocybe aegerita</name>
    <name type="common">Black poplar mushroom</name>
    <name type="synonym">Agrocybe aegerita</name>
    <dbReference type="NCBI Taxonomy" id="1973307"/>
    <lineage>
        <taxon>Eukaryota</taxon>
        <taxon>Fungi</taxon>
        <taxon>Dikarya</taxon>
        <taxon>Basidiomycota</taxon>
        <taxon>Agaricomycotina</taxon>
        <taxon>Agaricomycetes</taxon>
        <taxon>Agaricomycetidae</taxon>
        <taxon>Agaricales</taxon>
        <taxon>Agaricineae</taxon>
        <taxon>Bolbitiaceae</taxon>
        <taxon>Cyclocybe</taxon>
    </lineage>
</organism>
<reference evidence="3 4" key="1">
    <citation type="submission" date="2020-01" db="EMBL/GenBank/DDBJ databases">
        <authorList>
            <person name="Gupta K D."/>
        </authorList>
    </citation>
    <scope>NUCLEOTIDE SEQUENCE [LARGE SCALE GENOMIC DNA]</scope>
</reference>
<name>A0A8S0VRY2_CYCAE</name>
<protein>
    <recommendedName>
        <fullName evidence="5">Transmembrane protein</fullName>
    </recommendedName>
</protein>
<keyword evidence="2" id="KW-0812">Transmembrane</keyword>
<sequence length="475" mass="51571">MSAARPRIVVDDTDTSQIRYEGEWVADASGINDRAGNFGPTLNKTLHGVFNGVGGFEFEFSGSEIDVFGTTLNRDRNARREDPTWDCFVDGVAIEKIGFEFIENNWVMCTVQNLSDGPHILTVNATSRGRPFWFDYIRYLPSAGVSLDNALVYVDDTNPSVQYDTNWRPLGDVGQMTSVQGAKVMFQFTGTGLTWIGVTPRELPLAPSMGSYSIDGGNSTAFALQGLAEGVVTQYHQIVFKTPRLKDDTHTISVTYEGATNTTPLVLSHLFVQTGASPPTSTQTITPQGLPFPPSFSSSEISITAATSIPTPAAASASASRKINIGAVVGGIIGAILLILISFFLYRYLKRSRLRPVPASHEFIHTVPTPFMVSERSTPDNNSTASLRGYGAASQQWGSDYIPRPYTEQPYSWQNIPSTSRLVGEGPSRPGPSGRAAMSDDLGSEGPSYYGGYQIWGQTKAQEGLVGERPRDSYI</sequence>
<dbReference type="Proteomes" id="UP000467700">
    <property type="component" value="Unassembled WGS sequence"/>
</dbReference>
<feature type="compositionally biased region" description="Low complexity" evidence="1">
    <location>
        <begin position="426"/>
        <end position="437"/>
    </location>
</feature>
<feature type="region of interest" description="Disordered" evidence="1">
    <location>
        <begin position="417"/>
        <end position="445"/>
    </location>
</feature>
<evidence type="ECO:0008006" key="5">
    <source>
        <dbReference type="Google" id="ProtNLM"/>
    </source>
</evidence>
<dbReference type="Gene3D" id="2.60.120.260">
    <property type="entry name" value="Galactose-binding domain-like"/>
    <property type="match status" value="2"/>
</dbReference>
<dbReference type="AlphaFoldDB" id="A0A8S0VRY2"/>
<keyword evidence="4" id="KW-1185">Reference proteome</keyword>
<accession>A0A8S0VRY2</accession>